<feature type="binding site" evidence="7">
    <location>
        <position position="85"/>
    </location>
    <ligand>
        <name>substrate</name>
    </ligand>
</feature>
<comment type="catalytic activity">
    <reaction evidence="6 7">
        <text>(S)-lactate + NAD(+) = pyruvate + NADH + H(+)</text>
        <dbReference type="Rhea" id="RHEA:23444"/>
        <dbReference type="ChEBI" id="CHEBI:15361"/>
        <dbReference type="ChEBI" id="CHEBI:15378"/>
        <dbReference type="ChEBI" id="CHEBI:16651"/>
        <dbReference type="ChEBI" id="CHEBI:57540"/>
        <dbReference type="ChEBI" id="CHEBI:57945"/>
        <dbReference type="EC" id="1.1.1.27"/>
    </reaction>
</comment>
<comment type="similarity">
    <text evidence="2 7">Belongs to the LDH/MDH superfamily. LDH family.</text>
</comment>
<dbReference type="InterPro" id="IPR036291">
    <property type="entry name" value="NAD(P)-bd_dom_sf"/>
</dbReference>
<feature type="binding site" evidence="7 9">
    <location>
        <position position="37"/>
    </location>
    <ligand>
        <name>NAD(+)</name>
        <dbReference type="ChEBI" id="CHEBI:57540"/>
    </ligand>
</feature>
<evidence type="ECO:0000313" key="12">
    <source>
        <dbReference type="EMBL" id="TQL63111.1"/>
    </source>
</evidence>
<feature type="modified residue" description="Phosphotyrosine" evidence="7">
    <location>
        <position position="224"/>
    </location>
</feature>
<evidence type="ECO:0000256" key="9">
    <source>
        <dbReference type="PIRSR" id="PIRSR000102-3"/>
    </source>
</evidence>
<dbReference type="SUPFAM" id="SSF51735">
    <property type="entry name" value="NAD(P)-binding Rossmann-fold domains"/>
    <property type="match status" value="1"/>
</dbReference>
<comment type="activity regulation">
    <text evidence="7">Allosterically activated by fructose 1,6-bisphosphate (FBP).</text>
</comment>
<feature type="binding site" evidence="7">
    <location>
        <position position="16"/>
    </location>
    <ligand>
        <name>NAD(+)</name>
        <dbReference type="ChEBI" id="CHEBI:57540"/>
    </ligand>
</feature>
<gene>
    <name evidence="7" type="primary">ldh</name>
    <name evidence="12" type="ORF">FB460_0911</name>
</gene>
<evidence type="ECO:0000256" key="5">
    <source>
        <dbReference type="ARBA" id="ARBA00023027"/>
    </source>
</evidence>
<proteinExistence type="inferred from homology"/>
<dbReference type="PANTHER" id="PTHR43128:SF16">
    <property type="entry name" value="L-LACTATE DEHYDROGENASE"/>
    <property type="match status" value="1"/>
</dbReference>
<protein>
    <recommendedName>
        <fullName evidence="3 7">L-lactate dehydrogenase</fullName>
        <shortName evidence="7">L-LDH</shortName>
        <ecNumber evidence="3 7">1.1.1.27</ecNumber>
    </recommendedName>
</protein>
<feature type="binding site" evidence="7">
    <location>
        <position position="42"/>
    </location>
    <ligand>
        <name>NAD(+)</name>
        <dbReference type="ChEBI" id="CHEBI:57540"/>
    </ligand>
</feature>
<dbReference type="InterPro" id="IPR018177">
    <property type="entry name" value="L-lactate_DH_AS"/>
</dbReference>
<evidence type="ECO:0000256" key="2">
    <source>
        <dbReference type="ARBA" id="ARBA00006054"/>
    </source>
</evidence>
<comment type="caution">
    <text evidence="12">The sequence shown here is derived from an EMBL/GenBank/DDBJ whole genome shotgun (WGS) entry which is preliminary data.</text>
</comment>
<dbReference type="Pfam" id="PF00056">
    <property type="entry name" value="Ldh_1_N"/>
    <property type="match status" value="1"/>
</dbReference>
<comment type="subunit">
    <text evidence="7">Homotetramer.</text>
</comment>
<dbReference type="InterPro" id="IPR022383">
    <property type="entry name" value="Lactate/malate_DH_C"/>
</dbReference>
<evidence type="ECO:0000256" key="3">
    <source>
        <dbReference type="ARBA" id="ARBA00012967"/>
    </source>
</evidence>
<dbReference type="OrthoDB" id="9802969at2"/>
<feature type="binding site" evidence="7">
    <location>
        <position position="171"/>
    </location>
    <ligand>
        <name>beta-D-fructose 1,6-bisphosphate</name>
        <dbReference type="ChEBI" id="CHEBI:32966"/>
        <note>allosteric activator</note>
    </ligand>
</feature>
<accession>A0A542ZRZ4</accession>
<keyword evidence="7" id="KW-0021">Allosteric enzyme</keyword>
<comment type="subcellular location">
    <subcellularLocation>
        <location evidence="7">Cytoplasm</location>
    </subcellularLocation>
</comment>
<feature type="binding site" evidence="7">
    <location>
        <position position="233"/>
    </location>
    <ligand>
        <name>substrate</name>
    </ligand>
</feature>
<dbReference type="PROSITE" id="PS51257">
    <property type="entry name" value="PROKAR_LIPOPROTEIN"/>
    <property type="match status" value="1"/>
</dbReference>
<feature type="binding site" evidence="7">
    <location>
        <begin position="82"/>
        <end position="83"/>
    </location>
    <ligand>
        <name>NAD(+)</name>
        <dbReference type="ChEBI" id="CHEBI:57540"/>
    </ligand>
</feature>
<feature type="domain" description="Lactate/malate dehydrogenase N-terminal" evidence="10">
    <location>
        <begin position="7"/>
        <end position="144"/>
    </location>
</feature>
<organism evidence="12 13">
    <name type="scientific">Propioniferax innocua</name>
    <dbReference type="NCBI Taxonomy" id="1753"/>
    <lineage>
        <taxon>Bacteria</taxon>
        <taxon>Bacillati</taxon>
        <taxon>Actinomycetota</taxon>
        <taxon>Actinomycetes</taxon>
        <taxon>Propionibacteriales</taxon>
        <taxon>Propionibacteriaceae</taxon>
        <taxon>Propioniferax</taxon>
    </lineage>
</organism>
<dbReference type="GO" id="GO:0006096">
    <property type="term" value="P:glycolytic process"/>
    <property type="evidence" value="ECO:0007669"/>
    <property type="project" value="UniProtKB-UniRule"/>
</dbReference>
<evidence type="ECO:0000259" key="11">
    <source>
        <dbReference type="Pfam" id="PF02866"/>
    </source>
</evidence>
<dbReference type="PRINTS" id="PR00086">
    <property type="entry name" value="LLDHDRGNASE"/>
</dbReference>
<evidence type="ECO:0000256" key="1">
    <source>
        <dbReference type="ARBA" id="ARBA00004843"/>
    </source>
</evidence>
<feature type="binding site" evidence="7">
    <location>
        <position position="156"/>
    </location>
    <ligand>
        <name>beta-D-fructose 1,6-bisphosphate</name>
        <dbReference type="ChEBI" id="CHEBI:32966"/>
        <note>allosteric activator</note>
    </ligand>
</feature>
<dbReference type="GO" id="GO:0006089">
    <property type="term" value="P:lactate metabolic process"/>
    <property type="evidence" value="ECO:0007669"/>
    <property type="project" value="TreeGrafter"/>
</dbReference>
<dbReference type="InterPro" id="IPR015955">
    <property type="entry name" value="Lactate_DH/Glyco_Ohase_4_C"/>
</dbReference>
<evidence type="ECO:0000256" key="7">
    <source>
        <dbReference type="HAMAP-Rule" id="MF_00488"/>
    </source>
</evidence>
<keyword evidence="7" id="KW-0597">Phosphoprotein</keyword>
<feature type="domain" description="Lactate/malate dehydrogenase C-terminal" evidence="11">
    <location>
        <begin position="148"/>
        <end position="313"/>
    </location>
</feature>
<feature type="binding site" evidence="9">
    <location>
        <position position="98"/>
    </location>
    <ligand>
        <name>NAD(+)</name>
        <dbReference type="ChEBI" id="CHEBI:57540"/>
    </ligand>
</feature>
<evidence type="ECO:0000256" key="8">
    <source>
        <dbReference type="PIRSR" id="PIRSR000102-1"/>
    </source>
</evidence>
<feature type="binding site" evidence="7">
    <location>
        <position position="146"/>
    </location>
    <ligand>
        <name>NAD(+)</name>
        <dbReference type="ChEBI" id="CHEBI:57540"/>
    </ligand>
</feature>
<evidence type="ECO:0000259" key="10">
    <source>
        <dbReference type="Pfam" id="PF00056"/>
    </source>
</evidence>
<dbReference type="AlphaFoldDB" id="A0A542ZRZ4"/>
<keyword evidence="5 7" id="KW-0520">NAD</keyword>
<dbReference type="HAMAP" id="MF_00488">
    <property type="entry name" value="Lactate_dehydrog"/>
    <property type="match status" value="1"/>
</dbReference>
<dbReference type="InterPro" id="IPR011304">
    <property type="entry name" value="L-lactate_DH"/>
</dbReference>
<dbReference type="UniPathway" id="UPA00554">
    <property type="reaction ID" value="UER00611"/>
</dbReference>
<keyword evidence="7" id="KW-0963">Cytoplasm</keyword>
<feature type="binding site" evidence="7">
    <location>
        <begin position="123"/>
        <end position="126"/>
    </location>
    <ligand>
        <name>substrate</name>
    </ligand>
</feature>
<dbReference type="RefSeq" id="WP_142092871.1">
    <property type="nucleotide sequence ID" value="NZ_BAAAMD010000001.1"/>
</dbReference>
<feature type="binding site" evidence="7">
    <location>
        <position position="91"/>
    </location>
    <ligand>
        <name>substrate</name>
    </ligand>
</feature>
<feature type="binding site" evidence="7 9">
    <location>
        <begin position="121"/>
        <end position="123"/>
    </location>
    <ligand>
        <name>NAD(+)</name>
        <dbReference type="ChEBI" id="CHEBI:57540"/>
    </ligand>
</feature>
<comment type="function">
    <text evidence="7">Catalyzes the conversion of lactate to pyruvate.</text>
</comment>
<keyword evidence="4 7" id="KW-0560">Oxidoreductase</keyword>
<dbReference type="GO" id="GO:0004459">
    <property type="term" value="F:L-lactate dehydrogenase (NAD+) activity"/>
    <property type="evidence" value="ECO:0007669"/>
    <property type="project" value="UniProtKB-UniRule"/>
</dbReference>
<dbReference type="InterPro" id="IPR001236">
    <property type="entry name" value="Lactate/malate_DH_N"/>
</dbReference>
<evidence type="ECO:0000313" key="13">
    <source>
        <dbReference type="Proteomes" id="UP000316196"/>
    </source>
</evidence>
<reference evidence="12 13" key="1">
    <citation type="submission" date="2019-06" db="EMBL/GenBank/DDBJ databases">
        <title>Sequencing the genomes of 1000 actinobacteria strains.</title>
        <authorList>
            <person name="Klenk H.-P."/>
        </authorList>
    </citation>
    <scope>NUCLEOTIDE SEQUENCE [LARGE SCALE GENOMIC DNA]</scope>
    <source>
        <strain evidence="12 13">DSM 8251</strain>
    </source>
</reference>
<feature type="active site" description="Proton acceptor" evidence="7 8">
    <location>
        <position position="178"/>
    </location>
</feature>
<dbReference type="InterPro" id="IPR001557">
    <property type="entry name" value="L-lactate/malate_DH"/>
</dbReference>
<dbReference type="PIRSF" id="PIRSF000102">
    <property type="entry name" value="Lac_mal_DH"/>
    <property type="match status" value="1"/>
</dbReference>
<comment type="caution">
    <text evidence="7">Lacks conserved residue(s) required for the propagation of feature annotation.</text>
</comment>
<sequence>MSTSSPKLAVVGAGAVGSSLAYACQIRGSVQQIALYDIDTPKVEAEAKDLIHGTQFTPVSQLVGSSDITVVADADVVVITAGAKQKPGQTRLDLADANVAILHAMLPALVEQAPDAVYVLVTNPCDVLTWAAQHITGLPRGRVISSGTLLDTSRLRRLVAEVAGVHQSNVHALMLGEHGDSEFPVWSSATIGQTPLRDWLVDGEPVFTDAVLEDLSASVVQAAYEVIQGKGATNYAIGLAGARLVEAIITDQRTVLPLSSVLDDYRGVSDVALSVPSVVGRGGVSEVLEVPMSQHERTRFQASAEQVRAACDRFADEPTG</sequence>
<dbReference type="Gene3D" id="3.90.110.10">
    <property type="entry name" value="Lactate dehydrogenase/glycoside hydrolase, family 4, C-terminal"/>
    <property type="match status" value="1"/>
</dbReference>
<dbReference type="SUPFAM" id="SSF56327">
    <property type="entry name" value="LDH C-terminal domain-like"/>
    <property type="match status" value="1"/>
</dbReference>
<keyword evidence="13" id="KW-1185">Reference proteome</keyword>
<dbReference type="Gene3D" id="3.40.50.720">
    <property type="entry name" value="NAD(P)-binding Rossmann-like Domain"/>
    <property type="match status" value="1"/>
</dbReference>
<dbReference type="NCBIfam" id="TIGR01771">
    <property type="entry name" value="L-LDH-NAD"/>
    <property type="match status" value="1"/>
</dbReference>
<dbReference type="PROSITE" id="PS00064">
    <property type="entry name" value="L_LDH"/>
    <property type="match status" value="1"/>
</dbReference>
<dbReference type="EC" id="1.1.1.27" evidence="3 7"/>
<evidence type="ECO:0000256" key="4">
    <source>
        <dbReference type="ARBA" id="ARBA00023002"/>
    </source>
</evidence>
<dbReference type="GO" id="GO:0005737">
    <property type="term" value="C:cytoplasm"/>
    <property type="evidence" value="ECO:0007669"/>
    <property type="project" value="UniProtKB-SubCell"/>
</dbReference>
<feature type="binding site" evidence="7">
    <location>
        <begin position="151"/>
        <end position="154"/>
    </location>
    <ligand>
        <name>substrate</name>
    </ligand>
</feature>
<evidence type="ECO:0000256" key="6">
    <source>
        <dbReference type="ARBA" id="ARBA00049258"/>
    </source>
</evidence>
<dbReference type="PANTHER" id="PTHR43128">
    <property type="entry name" value="L-2-HYDROXYCARBOXYLATE DEHYDROGENASE (NAD(P)(+))"/>
    <property type="match status" value="1"/>
</dbReference>
<name>A0A542ZRZ4_9ACTN</name>
<dbReference type="EMBL" id="VFOR01000001">
    <property type="protein sequence ID" value="TQL63111.1"/>
    <property type="molecule type" value="Genomic_DNA"/>
</dbReference>
<comment type="pathway">
    <text evidence="1 7">Fermentation; pyruvate fermentation to lactate; (S)-lactate from pyruvate: step 1/1.</text>
</comment>
<dbReference type="Pfam" id="PF02866">
    <property type="entry name" value="Ldh_1_C"/>
    <property type="match status" value="1"/>
</dbReference>
<feature type="binding site" evidence="9">
    <location>
        <begin position="12"/>
        <end position="17"/>
    </location>
    <ligand>
        <name>NAD(+)</name>
        <dbReference type="ChEBI" id="CHEBI:57540"/>
    </ligand>
</feature>
<dbReference type="Proteomes" id="UP000316196">
    <property type="component" value="Unassembled WGS sequence"/>
</dbReference>